<sequence>MNDITLRRVKHGELEEVRQLLCDVYAEVYADKLDDPFFSVERFDERLTGHANRNNWEAVIGYEGDEPVGYAYAAALQPGARWWMYQLDPLDADFTEETGDRTLALFEIMVRTPWRGTGIAHRIHEDLLAQRGEERVTLLVDPRKKGVKRLYESWGYEHIGDQKPFPDSPLYSTMVRSLREA</sequence>
<dbReference type="RefSeq" id="WP_271313097.1">
    <property type="nucleotide sequence ID" value="NZ_JABXJJ020000003.1"/>
</dbReference>
<name>A0AA90H1E3_9ACTN</name>
<keyword evidence="2" id="KW-0808">Transferase</keyword>
<dbReference type="PROSITE" id="PS51186">
    <property type="entry name" value="GNAT"/>
    <property type="match status" value="1"/>
</dbReference>
<dbReference type="EC" id="2.3.1.-" evidence="2"/>
<dbReference type="GO" id="GO:0016747">
    <property type="term" value="F:acyltransferase activity, transferring groups other than amino-acyl groups"/>
    <property type="evidence" value="ECO:0007669"/>
    <property type="project" value="InterPro"/>
</dbReference>
<dbReference type="AlphaFoldDB" id="A0AA90H1E3"/>
<proteinExistence type="predicted"/>
<keyword evidence="2" id="KW-0012">Acyltransferase</keyword>
<gene>
    <name evidence="2" type="ORF">POF50_003325</name>
</gene>
<evidence type="ECO:0000259" key="1">
    <source>
        <dbReference type="PROSITE" id="PS51186"/>
    </source>
</evidence>
<dbReference type="EMBL" id="JABXJJ020000003">
    <property type="protein sequence ID" value="MDI5968387.1"/>
    <property type="molecule type" value="Genomic_DNA"/>
</dbReference>
<feature type="domain" description="N-acetyltransferase" evidence="1">
    <location>
        <begin position="4"/>
        <end position="176"/>
    </location>
</feature>
<dbReference type="InterPro" id="IPR016181">
    <property type="entry name" value="Acyl_CoA_acyltransferase"/>
</dbReference>
<dbReference type="Pfam" id="PF00583">
    <property type="entry name" value="Acetyltransf_1"/>
    <property type="match status" value="1"/>
</dbReference>
<protein>
    <submittedName>
        <fullName evidence="2">GNAT family N-acetyltransferase</fullName>
        <ecNumber evidence="2">2.3.1.-</ecNumber>
    </submittedName>
</protein>
<dbReference type="SUPFAM" id="SSF55729">
    <property type="entry name" value="Acyl-CoA N-acyltransferases (Nat)"/>
    <property type="match status" value="1"/>
</dbReference>
<organism evidence="2">
    <name type="scientific">Streptantibioticus silvisoli</name>
    <dbReference type="NCBI Taxonomy" id="2705255"/>
    <lineage>
        <taxon>Bacteria</taxon>
        <taxon>Bacillati</taxon>
        <taxon>Actinomycetota</taxon>
        <taxon>Actinomycetes</taxon>
        <taxon>Kitasatosporales</taxon>
        <taxon>Streptomycetaceae</taxon>
        <taxon>Streptantibioticus</taxon>
    </lineage>
</organism>
<accession>A0AA90H1E3</accession>
<dbReference type="InterPro" id="IPR000182">
    <property type="entry name" value="GNAT_dom"/>
</dbReference>
<evidence type="ECO:0000313" key="2">
    <source>
        <dbReference type="EMBL" id="MDI5968387.1"/>
    </source>
</evidence>
<comment type="caution">
    <text evidence="2">The sequence shown here is derived from an EMBL/GenBank/DDBJ whole genome shotgun (WGS) entry which is preliminary data.</text>
</comment>
<reference evidence="2" key="1">
    <citation type="submission" date="2023-05" db="EMBL/GenBank/DDBJ databases">
        <title>Streptantibioticus silvisoli sp. nov., acidotolerant actinomycetes 1 from pine litter.</title>
        <authorList>
            <person name="Swiecimska M."/>
            <person name="Golinska P."/>
            <person name="Sangal V."/>
            <person name="Wachnowicz B."/>
            <person name="Goodfellow M."/>
        </authorList>
    </citation>
    <scope>NUCLEOTIDE SEQUENCE</scope>
    <source>
        <strain evidence="2">SL13</strain>
    </source>
</reference>
<dbReference type="Gene3D" id="3.40.630.30">
    <property type="match status" value="1"/>
</dbReference>